<protein>
    <submittedName>
        <fullName evidence="2">Lipopolysaccharide-assembly, LptC-related protein</fullName>
    </submittedName>
</protein>
<dbReference type="InterPro" id="IPR010664">
    <property type="entry name" value="LipoPS_assembly_LptC-rel"/>
</dbReference>
<gene>
    <name evidence="2" type="ORF">RKE40_01955</name>
</gene>
<name>A0ABU3S1H0_9HYPH</name>
<sequence length="209" mass="22351">MAVLGLIVTPFLNPLREAGNLSLGSIGLSGGKVVMEAPKLAGYRKDNSPYVVTAESALQDIRNPTQIELVKMTARVQMKSEEGWVTVNALSGLFDQQKEKLKLVDDVKIRTESGYDVRMRTADVDFKAGTVVSREPVTVNLGTTTVNADTLDVKDNGALIVFEGRVRVVIENAPANSLAGPERQGSTPNPGLLRPAADAQGEAAPLPQR</sequence>
<organism evidence="2 3">
    <name type="scientific">Bosea rubneri</name>
    <dbReference type="NCBI Taxonomy" id="3075434"/>
    <lineage>
        <taxon>Bacteria</taxon>
        <taxon>Pseudomonadati</taxon>
        <taxon>Pseudomonadota</taxon>
        <taxon>Alphaproteobacteria</taxon>
        <taxon>Hyphomicrobiales</taxon>
        <taxon>Boseaceae</taxon>
        <taxon>Bosea</taxon>
    </lineage>
</organism>
<accession>A0ABU3S1H0</accession>
<feature type="region of interest" description="Disordered" evidence="1">
    <location>
        <begin position="177"/>
        <end position="209"/>
    </location>
</feature>
<evidence type="ECO:0000313" key="2">
    <source>
        <dbReference type="EMBL" id="MDU0338624.1"/>
    </source>
</evidence>
<evidence type="ECO:0000256" key="1">
    <source>
        <dbReference type="SAM" id="MobiDB-lite"/>
    </source>
</evidence>
<reference evidence="2 3" key="1">
    <citation type="submission" date="2023-09" db="EMBL/GenBank/DDBJ databases">
        <title>Whole genome shotgun sequencing (WGS) of Bosea sp. ZW T0_25, isolated from stored onions (Allium cepa).</title>
        <authorList>
            <person name="Stoll D.A."/>
            <person name="Huch M."/>
        </authorList>
    </citation>
    <scope>NUCLEOTIDE SEQUENCE [LARGE SCALE GENOMIC DNA]</scope>
    <source>
        <strain evidence="2 3">ZW T0_25</strain>
    </source>
</reference>
<dbReference type="Gene3D" id="2.60.450.10">
    <property type="entry name" value="Lipopolysaccharide (LPS) transport protein A like domain"/>
    <property type="match status" value="1"/>
</dbReference>
<dbReference type="EMBL" id="JAWDID010000002">
    <property type="protein sequence ID" value="MDU0338624.1"/>
    <property type="molecule type" value="Genomic_DNA"/>
</dbReference>
<comment type="caution">
    <text evidence="2">The sequence shown here is derived from an EMBL/GenBank/DDBJ whole genome shotgun (WGS) entry which is preliminary data.</text>
</comment>
<dbReference type="RefSeq" id="WP_316016568.1">
    <property type="nucleotide sequence ID" value="NZ_JAWDID010000002.1"/>
</dbReference>
<proteinExistence type="predicted"/>
<dbReference type="Proteomes" id="UP001254257">
    <property type="component" value="Unassembled WGS sequence"/>
</dbReference>
<dbReference type="Pfam" id="PF06835">
    <property type="entry name" value="LptC"/>
    <property type="match status" value="1"/>
</dbReference>
<evidence type="ECO:0000313" key="3">
    <source>
        <dbReference type="Proteomes" id="UP001254257"/>
    </source>
</evidence>
<keyword evidence="3" id="KW-1185">Reference proteome</keyword>